<evidence type="ECO:0000256" key="1">
    <source>
        <dbReference type="SAM" id="Phobius"/>
    </source>
</evidence>
<sequence length="273" mass="29304">MSTREVEVDPSAVGRKVSELLANAAAMVRFWGQVLRTIPHAARTFPTEVIRQGAILVVSSGLVIWFMEFLIGVIFTVQGHYTTRQFGASGYVAIFPGYAGLRTCAPEMWGWILSAKVGCGFVAELGSMRANEEVDALEVMGVDPASYLVSTRVLASIIVMPFLFIVGLGLLYLGAFLMGTQVLGSVSPGGFLQVLWAFQSPLDLLFSMIWTMALGVVVVLVGCWYGFTATGGPVGVGQSTARSMVVNMVLVSLVGLFFQQLFWAGFPNAPVAN</sequence>
<organism evidence="2 3">
    <name type="scientific">Actinomycetospora flava</name>
    <dbReference type="NCBI Taxonomy" id="3129232"/>
    <lineage>
        <taxon>Bacteria</taxon>
        <taxon>Bacillati</taxon>
        <taxon>Actinomycetota</taxon>
        <taxon>Actinomycetes</taxon>
        <taxon>Pseudonocardiales</taxon>
        <taxon>Pseudonocardiaceae</taxon>
        <taxon>Actinomycetospora</taxon>
    </lineage>
</organism>
<keyword evidence="1" id="KW-1133">Transmembrane helix</keyword>
<dbReference type="PANTHER" id="PTHR30188">
    <property type="entry name" value="ABC TRANSPORTER PERMEASE PROTEIN-RELATED"/>
    <property type="match status" value="1"/>
</dbReference>
<dbReference type="Pfam" id="PF02405">
    <property type="entry name" value="MlaE"/>
    <property type="match status" value="1"/>
</dbReference>
<name>A0ABU8M2H0_9PSEU</name>
<keyword evidence="1" id="KW-0812">Transmembrane</keyword>
<feature type="transmembrane region" description="Helical" evidence="1">
    <location>
        <begin position="248"/>
        <end position="266"/>
    </location>
</feature>
<proteinExistence type="predicted"/>
<comment type="caution">
    <text evidence="2">The sequence shown here is derived from an EMBL/GenBank/DDBJ whole genome shotgun (WGS) entry which is preliminary data.</text>
</comment>
<dbReference type="PANTHER" id="PTHR30188:SF13">
    <property type="entry name" value="CONSERVED HYPOTHETICAL INTEGRAL MEMBRANE PROTEIN YRBE3B"/>
    <property type="match status" value="1"/>
</dbReference>
<feature type="transmembrane region" description="Helical" evidence="1">
    <location>
        <begin position="53"/>
        <end position="77"/>
    </location>
</feature>
<dbReference type="EMBL" id="JBBEGM010000003">
    <property type="protein sequence ID" value="MEJ2861556.1"/>
    <property type="molecule type" value="Genomic_DNA"/>
</dbReference>
<feature type="transmembrane region" description="Helical" evidence="1">
    <location>
        <begin position="182"/>
        <end position="198"/>
    </location>
</feature>
<evidence type="ECO:0000313" key="3">
    <source>
        <dbReference type="Proteomes" id="UP001369736"/>
    </source>
</evidence>
<evidence type="ECO:0000313" key="2">
    <source>
        <dbReference type="EMBL" id="MEJ2861556.1"/>
    </source>
</evidence>
<keyword evidence="1" id="KW-0472">Membrane</keyword>
<accession>A0ABU8M2H0</accession>
<protein>
    <submittedName>
        <fullName evidence="2">ABC transporter permease</fullName>
    </submittedName>
</protein>
<dbReference type="InterPro" id="IPR030802">
    <property type="entry name" value="Permease_MalE"/>
</dbReference>
<reference evidence="2 3" key="1">
    <citation type="submission" date="2024-03" db="EMBL/GenBank/DDBJ databases">
        <title>Actinomycetospora sp. OC33-EN07, a novel actinomycete isolated from wild orchid (Aerides multiflora).</title>
        <authorList>
            <person name="Suriyachadkun C."/>
        </authorList>
    </citation>
    <scope>NUCLEOTIDE SEQUENCE [LARGE SCALE GENOMIC DNA]</scope>
    <source>
        <strain evidence="2 3">OC33-EN07</strain>
    </source>
</reference>
<feature type="transmembrane region" description="Helical" evidence="1">
    <location>
        <begin position="153"/>
        <end position="175"/>
    </location>
</feature>
<gene>
    <name evidence="2" type="ORF">WCD58_10335</name>
</gene>
<dbReference type="RefSeq" id="WP_337702347.1">
    <property type="nucleotide sequence ID" value="NZ_JBBEGM010000003.1"/>
</dbReference>
<dbReference type="Proteomes" id="UP001369736">
    <property type="component" value="Unassembled WGS sequence"/>
</dbReference>
<feature type="transmembrane region" description="Helical" evidence="1">
    <location>
        <begin position="204"/>
        <end position="227"/>
    </location>
</feature>
<keyword evidence="3" id="KW-1185">Reference proteome</keyword>